<protein>
    <recommendedName>
        <fullName evidence="1">Transposase IS110-like N-terminal domain-containing protein</fullName>
    </recommendedName>
</protein>
<dbReference type="InterPro" id="IPR002525">
    <property type="entry name" value="Transp_IS110-like_N"/>
</dbReference>
<proteinExistence type="predicted"/>
<dbReference type="EMBL" id="BAABBO010000010">
    <property type="protein sequence ID" value="GAA3965791.1"/>
    <property type="molecule type" value="Genomic_DNA"/>
</dbReference>
<dbReference type="Proteomes" id="UP001501337">
    <property type="component" value="Unassembled WGS sequence"/>
</dbReference>
<dbReference type="InterPro" id="IPR047650">
    <property type="entry name" value="Transpos_IS110"/>
</dbReference>
<accession>A0ABP7PJY1</accession>
<reference evidence="3" key="1">
    <citation type="journal article" date="2019" name="Int. J. Syst. Evol. Microbiol.">
        <title>The Global Catalogue of Microorganisms (GCM) 10K type strain sequencing project: providing services to taxonomists for standard genome sequencing and annotation.</title>
        <authorList>
            <consortium name="The Broad Institute Genomics Platform"/>
            <consortium name="The Broad Institute Genome Sequencing Center for Infectious Disease"/>
            <person name="Wu L."/>
            <person name="Ma J."/>
        </authorList>
    </citation>
    <scope>NUCLEOTIDE SEQUENCE [LARGE SCALE GENOMIC DNA]</scope>
    <source>
        <strain evidence="3">JCM 17555</strain>
    </source>
</reference>
<comment type="caution">
    <text evidence="2">The sequence shown here is derived from an EMBL/GenBank/DDBJ whole genome shotgun (WGS) entry which is preliminary data.</text>
</comment>
<evidence type="ECO:0000313" key="3">
    <source>
        <dbReference type="Proteomes" id="UP001501337"/>
    </source>
</evidence>
<organism evidence="2 3">
    <name type="scientific">Allohahella marinimesophila</name>
    <dbReference type="NCBI Taxonomy" id="1054972"/>
    <lineage>
        <taxon>Bacteria</taxon>
        <taxon>Pseudomonadati</taxon>
        <taxon>Pseudomonadota</taxon>
        <taxon>Gammaproteobacteria</taxon>
        <taxon>Oceanospirillales</taxon>
        <taxon>Hahellaceae</taxon>
        <taxon>Allohahella</taxon>
    </lineage>
</organism>
<evidence type="ECO:0000259" key="1">
    <source>
        <dbReference type="Pfam" id="PF01548"/>
    </source>
</evidence>
<evidence type="ECO:0000313" key="2">
    <source>
        <dbReference type="EMBL" id="GAA3965791.1"/>
    </source>
</evidence>
<keyword evidence="3" id="KW-1185">Reference proteome</keyword>
<sequence length="122" mass="14017">MNFYHSTHRHYCGIDLHARSLYVCIIDQAGEVLLHKEIKAQAEPLLALLDPFRDDLIVGVECMHCWYWISDLCEAHGIHFILGHALYMKAIHGGKTKNDRIDSFKIAMLMKGGNFPLAYVYK</sequence>
<dbReference type="PANTHER" id="PTHR33055">
    <property type="entry name" value="TRANSPOSASE FOR INSERTION SEQUENCE ELEMENT IS1111A"/>
    <property type="match status" value="1"/>
</dbReference>
<dbReference type="PANTHER" id="PTHR33055:SF15">
    <property type="entry name" value="TRANSPOSASE-RELATED"/>
    <property type="match status" value="1"/>
</dbReference>
<feature type="domain" description="Transposase IS110-like N-terminal" evidence="1">
    <location>
        <begin position="12"/>
        <end position="111"/>
    </location>
</feature>
<gene>
    <name evidence="2" type="ORF">GCM10022278_24580</name>
</gene>
<dbReference type="Pfam" id="PF01548">
    <property type="entry name" value="DEDD_Tnp_IS110"/>
    <property type="match status" value="1"/>
</dbReference>
<name>A0ABP7PJY1_9GAMM</name>